<dbReference type="Pfam" id="PF00881">
    <property type="entry name" value="Nitroreductase"/>
    <property type="match status" value="1"/>
</dbReference>
<dbReference type="Gene3D" id="3.40.109.10">
    <property type="entry name" value="NADH Oxidase"/>
    <property type="match status" value="1"/>
</dbReference>
<keyword evidence="3" id="KW-0560">Oxidoreductase</keyword>
<name>A0A0B5E3Q5_9RHOB</name>
<dbReference type="PANTHER" id="PTHR23026">
    <property type="entry name" value="NADPH NITROREDUCTASE"/>
    <property type="match status" value="1"/>
</dbReference>
<dbReference type="RefSeq" id="WP_043869692.1">
    <property type="nucleotide sequence ID" value="NZ_CP004393.1"/>
</dbReference>
<dbReference type="Proteomes" id="UP000031521">
    <property type="component" value="Chromosome"/>
</dbReference>
<dbReference type="CDD" id="cd02062">
    <property type="entry name" value="Nitro_FMN_reductase"/>
    <property type="match status" value="1"/>
</dbReference>
<dbReference type="AlphaFoldDB" id="A0A0B5E3Q5"/>
<evidence type="ECO:0000259" key="4">
    <source>
        <dbReference type="Pfam" id="PF00881"/>
    </source>
</evidence>
<dbReference type="HOGENOM" id="CLU_065127_0_0_5"/>
<dbReference type="InterPro" id="IPR000415">
    <property type="entry name" value="Nitroreductase-like"/>
</dbReference>
<organism evidence="5 6">
    <name type="scientific">Celeribacter indicus</name>
    <dbReference type="NCBI Taxonomy" id="1208324"/>
    <lineage>
        <taxon>Bacteria</taxon>
        <taxon>Pseudomonadati</taxon>
        <taxon>Pseudomonadota</taxon>
        <taxon>Alphaproteobacteria</taxon>
        <taxon>Rhodobacterales</taxon>
        <taxon>Roseobacteraceae</taxon>
        <taxon>Celeribacter</taxon>
    </lineage>
</organism>
<gene>
    <name evidence="5" type="ORF">P73_2322</name>
</gene>
<keyword evidence="2" id="KW-0288">FMN</keyword>
<dbReference type="PANTHER" id="PTHR23026:SF90">
    <property type="entry name" value="IODOTYROSINE DEIODINASE 1"/>
    <property type="match status" value="1"/>
</dbReference>
<accession>A0A0B5E3Q5</accession>
<proteinExistence type="predicted"/>
<keyword evidence="6" id="KW-1185">Reference proteome</keyword>
<dbReference type="InterPro" id="IPR029479">
    <property type="entry name" value="Nitroreductase"/>
</dbReference>
<keyword evidence="1" id="KW-0285">Flavoprotein</keyword>
<evidence type="ECO:0000256" key="1">
    <source>
        <dbReference type="ARBA" id="ARBA00022630"/>
    </source>
</evidence>
<dbReference type="InterPro" id="IPR050627">
    <property type="entry name" value="Nitroreductase/BluB"/>
</dbReference>
<evidence type="ECO:0000313" key="5">
    <source>
        <dbReference type="EMBL" id="AJE47037.1"/>
    </source>
</evidence>
<sequence length="332" mass="36999">MPRTFPERRPPFRERLRLLTELIGNNLYDAGRFWRASFTDAAKTRENLRARIAIGLHFLEYGMSLRDTVQGRGLDRAQQLAEDVDTYLASFGPDATTEIALRTLESYLRHNAGAELDLSRLTEVVEGYAALERNGLRGGSEEVSAEDIRARGRMDFLSFAEARHSIRNYAPGPVPADSIERAVQVAQQSPSSCNRQTCRARIWTRPDACARILALQSGNRGFGDQLGGVAVITSDLAHWEQATERYQGWIDGGLFAMSFVYGLHAEGLGAVMLNWSECKGRDRELRRLIGLPESELIVTLIGFGNLPDTLRVPVSQRKPLSYAASFDQPLAE</sequence>
<evidence type="ECO:0000313" key="6">
    <source>
        <dbReference type="Proteomes" id="UP000031521"/>
    </source>
</evidence>
<reference evidence="5 6" key="1">
    <citation type="journal article" date="2014" name="Int. J. Syst. Evol. Microbiol.">
        <title>Celeribacter indicus sp. nov., a polycyclic aromatic hydrocarbon-degrading bacterium from deep-sea sediment and reclassification of Huaishuia halophila as Celeribacter halophilus comb. nov.</title>
        <authorList>
            <person name="Lai Q."/>
            <person name="Cao J."/>
            <person name="Yuan J."/>
            <person name="Li F."/>
            <person name="Shao Z."/>
        </authorList>
    </citation>
    <scope>NUCLEOTIDE SEQUENCE [LARGE SCALE GENOMIC DNA]</scope>
    <source>
        <strain evidence="5">P73</strain>
    </source>
</reference>
<dbReference type="STRING" id="1208324.P73_2322"/>
<evidence type="ECO:0000256" key="3">
    <source>
        <dbReference type="ARBA" id="ARBA00023002"/>
    </source>
</evidence>
<feature type="domain" description="Nitroreductase" evidence="4">
    <location>
        <begin position="161"/>
        <end position="211"/>
    </location>
</feature>
<protein>
    <recommendedName>
        <fullName evidence="4">Nitroreductase domain-containing protein</fullName>
    </recommendedName>
</protein>
<dbReference type="KEGG" id="cid:P73_2322"/>
<dbReference type="OrthoDB" id="9802510at2"/>
<dbReference type="EMBL" id="CP004393">
    <property type="protein sequence ID" value="AJE47037.1"/>
    <property type="molecule type" value="Genomic_DNA"/>
</dbReference>
<dbReference type="GO" id="GO:0016491">
    <property type="term" value="F:oxidoreductase activity"/>
    <property type="evidence" value="ECO:0007669"/>
    <property type="project" value="UniProtKB-KW"/>
</dbReference>
<dbReference type="SUPFAM" id="SSF55469">
    <property type="entry name" value="FMN-dependent nitroreductase-like"/>
    <property type="match status" value="1"/>
</dbReference>
<evidence type="ECO:0000256" key="2">
    <source>
        <dbReference type="ARBA" id="ARBA00022643"/>
    </source>
</evidence>